<dbReference type="InterPro" id="IPR038222">
    <property type="entry name" value="DHHA2_dom_sf"/>
</dbReference>
<dbReference type="EMBL" id="KZ819602">
    <property type="protein sequence ID" value="PWN37728.1"/>
    <property type="molecule type" value="Genomic_DNA"/>
</dbReference>
<dbReference type="Proteomes" id="UP000245771">
    <property type="component" value="Unassembled WGS sequence"/>
</dbReference>
<dbReference type="InterPro" id="IPR004097">
    <property type="entry name" value="DHHA2"/>
</dbReference>
<dbReference type="Pfam" id="PF01368">
    <property type="entry name" value="DHH"/>
    <property type="match status" value="1"/>
</dbReference>
<sequence length="521" mass="57507">MSSFVLADDLSERKKAVLDRLSSSKQDENAPILLIMGNEAGDTDSMSSAILSSYLLSKAISEGDQKYSDAFPKATIIAPLVQQERRDLPLRAENQFLLSLLNISQDSLLFMDDLPKMDVLAQRSDLLLGLVDHPKLSSTWQPYSTFDKLVEVVIDHHADDGAHKDAKIRILRGPENGAIGSAASVVVDIFKGTTQLKELPASLADIALAAILIDTDNLRPAPRGKATEVDLEAANILLERSTFGSSQRNSFVQTAVQVSGLEKFSGATIQADMEEQGELHVSQADTKTVLQAATQYFEILSEKKLDVSRLNTHDLLRRDYKESVANVGTSATDSIRAGFSSVPVGLSDWVHERHGDGEDRWNGYWKALREWMNERKLDVAVVGTSFRELAETGTLEERKKNGKHRRELVLAYLQKPSKGQSLFPGLVKGLEEDAYSASLGGDESQKLELEAPWKGSRRIESTGKRERVGGLEKDGQCTILNESDAKVWIAVWRQRNARASRKIYLPAVLHSLKLASGSRIK</sequence>
<evidence type="ECO:0000256" key="2">
    <source>
        <dbReference type="ARBA" id="ARBA00022723"/>
    </source>
</evidence>
<dbReference type="Gene3D" id="3.90.1640.10">
    <property type="entry name" value="inorganic pyrophosphatase (n-terminal core)"/>
    <property type="match status" value="1"/>
</dbReference>
<dbReference type="GO" id="GO:0005737">
    <property type="term" value="C:cytoplasm"/>
    <property type="evidence" value="ECO:0007669"/>
    <property type="project" value="InterPro"/>
</dbReference>
<dbReference type="GeneID" id="37019354"/>
<dbReference type="STRING" id="1280837.A0A316VKY0"/>
<evidence type="ECO:0000256" key="4">
    <source>
        <dbReference type="ARBA" id="ARBA00023211"/>
    </source>
</evidence>
<dbReference type="OrthoDB" id="374045at2759"/>
<dbReference type="GO" id="GO:0004309">
    <property type="term" value="F:exopolyphosphatase activity"/>
    <property type="evidence" value="ECO:0007669"/>
    <property type="project" value="TreeGrafter"/>
</dbReference>
<dbReference type="FunCoup" id="A0A316VKY0">
    <property type="interactions" value="195"/>
</dbReference>
<dbReference type="SUPFAM" id="SSF64182">
    <property type="entry name" value="DHH phosphoesterases"/>
    <property type="match status" value="1"/>
</dbReference>
<dbReference type="PANTHER" id="PTHR12112:SF39">
    <property type="entry name" value="EG:152A3.5 PROTEIN (FBGN0003116_PN PROTEIN)"/>
    <property type="match status" value="1"/>
</dbReference>
<evidence type="ECO:0000256" key="3">
    <source>
        <dbReference type="ARBA" id="ARBA00022801"/>
    </source>
</evidence>
<accession>A0A316VKY0</accession>
<keyword evidence="4" id="KW-0464">Manganese</keyword>
<dbReference type="GO" id="GO:0046872">
    <property type="term" value="F:metal ion binding"/>
    <property type="evidence" value="ECO:0007669"/>
    <property type="project" value="UniProtKB-KW"/>
</dbReference>
<evidence type="ECO:0000313" key="7">
    <source>
        <dbReference type="Proteomes" id="UP000245771"/>
    </source>
</evidence>
<reference evidence="6 7" key="1">
    <citation type="journal article" date="2018" name="Mol. Biol. Evol.">
        <title>Broad Genomic Sampling Reveals a Smut Pathogenic Ancestry of the Fungal Clade Ustilaginomycotina.</title>
        <authorList>
            <person name="Kijpornyongpan T."/>
            <person name="Mondo S.J."/>
            <person name="Barry K."/>
            <person name="Sandor L."/>
            <person name="Lee J."/>
            <person name="Lipzen A."/>
            <person name="Pangilinan J."/>
            <person name="LaButti K."/>
            <person name="Hainaut M."/>
            <person name="Henrissat B."/>
            <person name="Grigoriev I.V."/>
            <person name="Spatafora J.W."/>
            <person name="Aime M.C."/>
        </authorList>
    </citation>
    <scope>NUCLEOTIDE SEQUENCE [LARGE SCALE GENOMIC DNA]</scope>
    <source>
        <strain evidence="6 7">MCA 3882</strain>
    </source>
</reference>
<evidence type="ECO:0000259" key="5">
    <source>
        <dbReference type="SMART" id="SM01131"/>
    </source>
</evidence>
<protein>
    <submittedName>
        <fullName evidence="6">DHH phosphoesterase</fullName>
    </submittedName>
</protein>
<evidence type="ECO:0000256" key="1">
    <source>
        <dbReference type="ARBA" id="ARBA00001936"/>
    </source>
</evidence>
<proteinExistence type="predicted"/>
<name>A0A316VKY0_9BASI</name>
<dbReference type="RefSeq" id="XP_025358030.1">
    <property type="nucleotide sequence ID" value="XM_025497573.1"/>
</dbReference>
<dbReference type="AlphaFoldDB" id="A0A316VKY0"/>
<feature type="domain" description="DHHA2" evidence="5">
    <location>
        <begin position="297"/>
        <end position="512"/>
    </location>
</feature>
<dbReference type="PANTHER" id="PTHR12112">
    <property type="entry name" value="BNIP - RELATED"/>
    <property type="match status" value="1"/>
</dbReference>
<comment type="cofactor">
    <cofactor evidence="1">
        <name>Mn(2+)</name>
        <dbReference type="ChEBI" id="CHEBI:29035"/>
    </cofactor>
</comment>
<keyword evidence="2" id="KW-0479">Metal-binding</keyword>
<dbReference type="InParanoid" id="A0A316VKY0"/>
<gene>
    <name evidence="6" type="ORF">FA14DRAFT_153087</name>
</gene>
<organism evidence="6 7">
    <name type="scientific">Meira miltonrushii</name>
    <dbReference type="NCBI Taxonomy" id="1280837"/>
    <lineage>
        <taxon>Eukaryota</taxon>
        <taxon>Fungi</taxon>
        <taxon>Dikarya</taxon>
        <taxon>Basidiomycota</taxon>
        <taxon>Ustilaginomycotina</taxon>
        <taxon>Exobasidiomycetes</taxon>
        <taxon>Exobasidiales</taxon>
        <taxon>Brachybasidiaceae</taxon>
        <taxon>Meira</taxon>
    </lineage>
</organism>
<keyword evidence="7" id="KW-1185">Reference proteome</keyword>
<dbReference type="Pfam" id="PF02833">
    <property type="entry name" value="DHHA2"/>
    <property type="match status" value="1"/>
</dbReference>
<dbReference type="InterPro" id="IPR001667">
    <property type="entry name" value="DDH_dom"/>
</dbReference>
<dbReference type="SMART" id="SM01131">
    <property type="entry name" value="DHHA2"/>
    <property type="match status" value="1"/>
</dbReference>
<keyword evidence="3" id="KW-0378">Hydrolase</keyword>
<evidence type="ECO:0000313" key="6">
    <source>
        <dbReference type="EMBL" id="PWN37728.1"/>
    </source>
</evidence>
<dbReference type="Gene3D" id="3.10.310.20">
    <property type="entry name" value="DHHA2 domain"/>
    <property type="match status" value="1"/>
</dbReference>
<dbReference type="InterPro" id="IPR038763">
    <property type="entry name" value="DHH_sf"/>
</dbReference>